<dbReference type="InterPro" id="IPR058545">
    <property type="entry name" value="Beta-prop_EMC1_1st"/>
</dbReference>
<evidence type="ECO:0000256" key="11">
    <source>
        <dbReference type="SAM" id="Phobius"/>
    </source>
</evidence>
<comment type="similarity">
    <text evidence="2">Belongs to the EMC1 family.</text>
</comment>
<feature type="domain" description="EMC1 first beta-propeller" evidence="14">
    <location>
        <begin position="37"/>
        <end position="147"/>
    </location>
</feature>
<dbReference type="AlphaFoldDB" id="A0A7R9L858"/>
<feature type="transmembrane region" description="Helical" evidence="11">
    <location>
        <begin position="973"/>
        <end position="994"/>
    </location>
</feature>
<dbReference type="InterPro" id="IPR011047">
    <property type="entry name" value="Quinoprotein_ADH-like_sf"/>
</dbReference>
<organism evidence="15">
    <name type="scientific">Oppiella nova</name>
    <dbReference type="NCBI Taxonomy" id="334625"/>
    <lineage>
        <taxon>Eukaryota</taxon>
        <taxon>Metazoa</taxon>
        <taxon>Ecdysozoa</taxon>
        <taxon>Arthropoda</taxon>
        <taxon>Chelicerata</taxon>
        <taxon>Arachnida</taxon>
        <taxon>Acari</taxon>
        <taxon>Acariformes</taxon>
        <taxon>Sarcoptiformes</taxon>
        <taxon>Oribatida</taxon>
        <taxon>Brachypylina</taxon>
        <taxon>Oppioidea</taxon>
        <taxon>Oppiidae</taxon>
        <taxon>Oppiella</taxon>
    </lineage>
</organism>
<evidence type="ECO:0000256" key="4">
    <source>
        <dbReference type="ARBA" id="ARBA00020824"/>
    </source>
</evidence>
<evidence type="ECO:0000256" key="8">
    <source>
        <dbReference type="ARBA" id="ARBA00022989"/>
    </source>
</evidence>
<name>A0A7R9L858_9ACAR</name>
<keyword evidence="10" id="KW-0325">Glycoprotein</keyword>
<dbReference type="EMBL" id="OC914842">
    <property type="protein sequence ID" value="CAD7636698.1"/>
    <property type="molecule type" value="Genomic_DNA"/>
</dbReference>
<keyword evidence="5 11" id="KW-0812">Transmembrane</keyword>
<evidence type="ECO:0000256" key="9">
    <source>
        <dbReference type="ARBA" id="ARBA00023136"/>
    </source>
</evidence>
<evidence type="ECO:0000256" key="2">
    <source>
        <dbReference type="ARBA" id="ARBA00007904"/>
    </source>
</evidence>
<reference evidence="15" key="1">
    <citation type="submission" date="2020-11" db="EMBL/GenBank/DDBJ databases">
        <authorList>
            <person name="Tran Van P."/>
        </authorList>
    </citation>
    <scope>NUCLEOTIDE SEQUENCE</scope>
</reference>
<dbReference type="Gene3D" id="2.130.10.10">
    <property type="entry name" value="YVTN repeat-like/Quinoprotein amine dehydrogenase"/>
    <property type="match status" value="1"/>
</dbReference>
<evidence type="ECO:0000256" key="3">
    <source>
        <dbReference type="ARBA" id="ARBA00011276"/>
    </source>
</evidence>
<dbReference type="PANTHER" id="PTHR21573:SF0">
    <property type="entry name" value="ER MEMBRANE PROTEIN COMPLEX SUBUNIT 1"/>
    <property type="match status" value="1"/>
</dbReference>
<keyword evidence="8 11" id="KW-1133">Transmembrane helix</keyword>
<dbReference type="PANTHER" id="PTHR21573">
    <property type="entry name" value="ER MEMBRANE PROTEIN COMPLEX SUBUNIT 1"/>
    <property type="match status" value="1"/>
</dbReference>
<keyword evidence="7" id="KW-0256">Endoplasmic reticulum</keyword>
<evidence type="ECO:0000259" key="14">
    <source>
        <dbReference type="Pfam" id="PF25293"/>
    </source>
</evidence>
<evidence type="ECO:0000256" key="7">
    <source>
        <dbReference type="ARBA" id="ARBA00022824"/>
    </source>
</evidence>
<dbReference type="Pfam" id="PF07774">
    <property type="entry name" value="EMC1_C"/>
    <property type="match status" value="2"/>
</dbReference>
<dbReference type="InterPro" id="IPR026895">
    <property type="entry name" value="EMC1"/>
</dbReference>
<evidence type="ECO:0000256" key="12">
    <source>
        <dbReference type="SAM" id="SignalP"/>
    </source>
</evidence>
<dbReference type="Pfam" id="PF25293">
    <property type="entry name" value="Beta-prop_EMC1_N"/>
    <property type="match status" value="2"/>
</dbReference>
<evidence type="ECO:0000256" key="1">
    <source>
        <dbReference type="ARBA" id="ARBA00004115"/>
    </source>
</evidence>
<evidence type="ECO:0000256" key="6">
    <source>
        <dbReference type="ARBA" id="ARBA00022729"/>
    </source>
</evidence>
<evidence type="ECO:0000313" key="16">
    <source>
        <dbReference type="Proteomes" id="UP000728032"/>
    </source>
</evidence>
<keyword evidence="16" id="KW-1185">Reference proteome</keyword>
<feature type="domain" description="ER membrane protein complex subunit 1 C-terminal" evidence="13">
    <location>
        <begin position="875"/>
        <end position="1003"/>
    </location>
</feature>
<keyword evidence="6 12" id="KW-0732">Signal</keyword>
<comment type="subcellular location">
    <subcellularLocation>
        <location evidence="1">Endoplasmic reticulum membrane</location>
        <topology evidence="1">Single-pass type I membrane protein</topology>
    </subcellularLocation>
</comment>
<evidence type="ECO:0000313" key="15">
    <source>
        <dbReference type="EMBL" id="CAD7636698.1"/>
    </source>
</evidence>
<dbReference type="InterPro" id="IPR011678">
    <property type="entry name" value="EMC1_C"/>
</dbReference>
<feature type="signal peptide" evidence="12">
    <location>
        <begin position="1"/>
        <end position="36"/>
    </location>
</feature>
<gene>
    <name evidence="15" type="ORF">ONB1V03_LOCUS362</name>
</gene>
<feature type="domain" description="EMC1 first beta-propeller" evidence="14">
    <location>
        <begin position="162"/>
        <end position="418"/>
    </location>
</feature>
<protein>
    <recommendedName>
        <fullName evidence="4">ER membrane protein complex subunit 1</fullName>
    </recommendedName>
</protein>
<dbReference type="OrthoDB" id="28092at2759"/>
<dbReference type="EMBL" id="CAJPVJ010000017">
    <property type="protein sequence ID" value="CAG2158289.1"/>
    <property type="molecule type" value="Genomic_DNA"/>
</dbReference>
<comment type="subunit">
    <text evidence="3">Component of the ER membrane protein complex (EMC).</text>
</comment>
<dbReference type="GO" id="GO:0072546">
    <property type="term" value="C:EMC complex"/>
    <property type="evidence" value="ECO:0007669"/>
    <property type="project" value="InterPro"/>
</dbReference>
<feature type="domain" description="ER membrane protein complex subunit 1 C-terminal" evidence="13">
    <location>
        <begin position="775"/>
        <end position="853"/>
    </location>
</feature>
<dbReference type="Proteomes" id="UP000728032">
    <property type="component" value="Unassembled WGS sequence"/>
</dbReference>
<proteinExistence type="inferred from homology"/>
<evidence type="ECO:0000256" key="10">
    <source>
        <dbReference type="ARBA" id="ARBA00023180"/>
    </source>
</evidence>
<dbReference type="SUPFAM" id="SSF50998">
    <property type="entry name" value="Quinoprotein alcohol dehydrogenase-like"/>
    <property type="match status" value="2"/>
</dbReference>
<sequence>MTARNHGFIAMKLMSARLVLQLVLIQTLVSLNGVHSLYEDQVAKFDWRSRFVGHLTQLSHIQSPKSSDNLWQTHNTIVFATRSHVLTSVYIRNGTIQWRHLLESHIDLLVSTNSRDCPLVTINGLGVWIRCWTLDGLIVSEKSLTNEYIEDIESNKDNIRVFFSLSPDSSQITVSKFDLRQHSLELIVFDLKSQSSKTTSTPISTSNWFTPTTSCSFQTSKYLICIDERDLTLQYLIVGESKSFSGVPLSSFGLQSDAKPKYLRLQSLPYQETSDRPYFGVDLGGDGYVLLRANHKQMDLIKVFPKVSALTLAPVIDSNSLAVCTLVTKANPTVEDEPQSLTPTTGIKIAAFDIDNWTEMPALSSQFILNNHIIVDKLEIIPLIRSDGKHNYKILISTEDSTLIMTNLLGRTTWKREEALSSISSAEQIDLPLSELDAKIEQTLGFDGSNIFSLFITRISTQIYQFQTFTATLVKQLIASLSQKPVRQKSSDANDEEAIDNSIDSAVIRDDNELTLIRDKFGLHKVIIALASNGKLFAMDSLTGAIIWSIYEPFLSHSLDAKNKIPIWVQRTTAHYPFPSQCTVVNRNGFIFSFDPITGEVLERIKLEVDVSQTMLLSHTDSNHLKPILILDDKLKPIIYPSSAMSLFLPLKDIYYMLITNERNGSIRGLSFTDSKQNELIAKQIWAIDLPTPLSGLQVVFKRYGEHVHSQGRVMGDRNVLYKYLNPNLVAIVGESLDSQEKPTVVFYLLDAITGSVIYTTVHKRAKMPIHIIHSENWIIYSYYNEKSRRTEISSIELFEGLTQSNSSAFSSLTRNPLIPSIVEQNTFIFPTGIDVMADTITERGITSKHILSECCFVFISCINTNNTCIWCPVFLPSGGLLELPKAFLDPRRPLKPTPEHMEEGLIPYIPELPIPAEGIINYNKTLTAIRGIQTSATGLESTCLVFAYGLDLFYTRVTPSKTFDVLKDDFDFILISVVLIALIAFSYAIKWLAARKALNSSWK</sequence>
<accession>A0A7R9L858</accession>
<evidence type="ECO:0000256" key="5">
    <source>
        <dbReference type="ARBA" id="ARBA00022692"/>
    </source>
</evidence>
<evidence type="ECO:0000259" key="13">
    <source>
        <dbReference type="Pfam" id="PF07774"/>
    </source>
</evidence>
<dbReference type="GO" id="GO:0034975">
    <property type="term" value="P:protein folding in endoplasmic reticulum"/>
    <property type="evidence" value="ECO:0007669"/>
    <property type="project" value="TreeGrafter"/>
</dbReference>
<feature type="chain" id="PRO_5035592156" description="ER membrane protein complex subunit 1" evidence="12">
    <location>
        <begin position="37"/>
        <end position="1004"/>
    </location>
</feature>
<dbReference type="InterPro" id="IPR015943">
    <property type="entry name" value="WD40/YVTN_repeat-like_dom_sf"/>
</dbReference>
<keyword evidence="9 11" id="KW-0472">Membrane</keyword>